<dbReference type="PROSITE" id="PS51161">
    <property type="entry name" value="ATP_CONE"/>
    <property type="match status" value="1"/>
</dbReference>
<keyword evidence="3" id="KW-0862">Zinc</keyword>
<evidence type="ECO:0000256" key="4">
    <source>
        <dbReference type="ARBA" id="ARBA00022840"/>
    </source>
</evidence>
<sequence length="148" mass="17196">MICPYCHHEHDKVVDSRSSGLSIRRRRECLECGKRFTTYEYVEMTPLTVVKRDGCREPFKREKLLAGIEAACKKRPVSRQTIEDIATNVENALMLSETQEARYDQIGNLVMEELRKVDAVAYVRFASVYREFKEVGEFVKQVLEVSNK</sequence>
<dbReference type="Pfam" id="PF22811">
    <property type="entry name" value="Zn_ribbon_NrdR"/>
    <property type="match status" value="1"/>
</dbReference>
<comment type="function">
    <text evidence="8">Negatively regulates transcription of bacterial ribonucleotide reductase nrd genes and operons by binding to NrdR-boxes.</text>
</comment>
<dbReference type="InterPro" id="IPR055173">
    <property type="entry name" value="NrdR-like_N"/>
</dbReference>
<dbReference type="Pfam" id="PF03477">
    <property type="entry name" value="ATP-cone"/>
    <property type="match status" value="1"/>
</dbReference>
<accession>A0ABX5LNS2</accession>
<keyword evidence="6 8" id="KW-0238">DNA-binding</keyword>
<evidence type="ECO:0000256" key="7">
    <source>
        <dbReference type="ARBA" id="ARBA00023163"/>
    </source>
</evidence>
<dbReference type="RefSeq" id="WP_106198411.1">
    <property type="nucleotide sequence ID" value="NZ_JAXEIU010000026.1"/>
</dbReference>
<dbReference type="Proteomes" id="UP000245523">
    <property type="component" value="Unassembled WGS sequence"/>
</dbReference>
<comment type="caution">
    <text evidence="8">Lacks conserved residue(s) required for the propagation of feature annotation.</text>
</comment>
<keyword evidence="2 8" id="KW-0547">Nucleotide-binding</keyword>
<keyword evidence="5 8" id="KW-0805">Transcription regulation</keyword>
<evidence type="ECO:0000256" key="3">
    <source>
        <dbReference type="ARBA" id="ARBA00022771"/>
    </source>
</evidence>
<dbReference type="PANTHER" id="PTHR30455">
    <property type="entry name" value="TRANSCRIPTIONAL REPRESSOR NRDR"/>
    <property type="match status" value="1"/>
</dbReference>
<dbReference type="InterPro" id="IPR003796">
    <property type="entry name" value="RNR_NrdR-like"/>
</dbReference>
<keyword evidence="11" id="KW-1185">Reference proteome</keyword>
<organism evidence="10 11">
    <name type="scientific">Hallerella porci</name>
    <dbReference type="NCBI Taxonomy" id="1945871"/>
    <lineage>
        <taxon>Bacteria</taxon>
        <taxon>Pseudomonadati</taxon>
        <taxon>Fibrobacterota</taxon>
        <taxon>Fibrobacteria</taxon>
        <taxon>Fibrobacterales</taxon>
        <taxon>Fibrobacteraceae</taxon>
        <taxon>Hallerella</taxon>
    </lineage>
</organism>
<evidence type="ECO:0000259" key="9">
    <source>
        <dbReference type="PROSITE" id="PS51161"/>
    </source>
</evidence>
<name>A0ABX5LNS2_9BACT</name>
<proteinExistence type="inferred from homology"/>
<evidence type="ECO:0000313" key="11">
    <source>
        <dbReference type="Proteomes" id="UP000245523"/>
    </source>
</evidence>
<evidence type="ECO:0000256" key="6">
    <source>
        <dbReference type="ARBA" id="ARBA00023125"/>
    </source>
</evidence>
<evidence type="ECO:0000256" key="2">
    <source>
        <dbReference type="ARBA" id="ARBA00022741"/>
    </source>
</evidence>
<dbReference type="NCBIfam" id="TIGR00244">
    <property type="entry name" value="transcriptional regulator NrdR"/>
    <property type="match status" value="1"/>
</dbReference>
<dbReference type="HAMAP" id="MF_00440">
    <property type="entry name" value="NrdR"/>
    <property type="match status" value="1"/>
</dbReference>
<evidence type="ECO:0000256" key="5">
    <source>
        <dbReference type="ARBA" id="ARBA00023015"/>
    </source>
</evidence>
<evidence type="ECO:0000313" key="10">
    <source>
        <dbReference type="EMBL" id="PWL04061.1"/>
    </source>
</evidence>
<keyword evidence="3" id="KW-0479">Metal-binding</keyword>
<comment type="caution">
    <text evidence="10">The sequence shown here is derived from an EMBL/GenBank/DDBJ whole genome shotgun (WGS) entry which is preliminary data.</text>
</comment>
<gene>
    <name evidence="8" type="primary">nrdR</name>
    <name evidence="10" type="ORF">B0H50_10172</name>
</gene>
<protein>
    <recommendedName>
        <fullName evidence="8">Transcriptional repressor NrdR</fullName>
    </recommendedName>
</protein>
<keyword evidence="1 8" id="KW-0678">Repressor</keyword>
<dbReference type="InterPro" id="IPR005144">
    <property type="entry name" value="ATP-cone_dom"/>
</dbReference>
<keyword evidence="4 8" id="KW-0067">ATP-binding</keyword>
<keyword evidence="7 8" id="KW-0804">Transcription</keyword>
<keyword evidence="3" id="KW-0863">Zinc-finger</keyword>
<evidence type="ECO:0000256" key="1">
    <source>
        <dbReference type="ARBA" id="ARBA00022491"/>
    </source>
</evidence>
<comment type="similarity">
    <text evidence="8">Belongs to the NrdR family.</text>
</comment>
<feature type="domain" description="ATP-cone" evidence="9">
    <location>
        <begin position="47"/>
        <end position="137"/>
    </location>
</feature>
<dbReference type="PANTHER" id="PTHR30455:SF2">
    <property type="entry name" value="TRANSCRIPTIONAL REPRESSOR NRDR"/>
    <property type="match status" value="1"/>
</dbReference>
<dbReference type="EMBL" id="QGHD01000001">
    <property type="protein sequence ID" value="PWL04061.1"/>
    <property type="molecule type" value="Genomic_DNA"/>
</dbReference>
<reference evidence="10 11" key="1">
    <citation type="submission" date="2018-05" db="EMBL/GenBank/DDBJ databases">
        <title>Animal gut microbial communities from fecal samples from Wisconsin, USA.</title>
        <authorList>
            <person name="Neumann A."/>
        </authorList>
    </citation>
    <scope>NUCLEOTIDE SEQUENCE [LARGE SCALE GENOMIC DNA]</scope>
    <source>
        <strain evidence="10 11">UWS4</strain>
    </source>
</reference>
<evidence type="ECO:0000256" key="8">
    <source>
        <dbReference type="HAMAP-Rule" id="MF_00440"/>
    </source>
</evidence>